<comment type="similarity">
    <text evidence="9">Belongs to the MsrB Met sulfoxide reductase family.</text>
</comment>
<organism evidence="12 13">
    <name type="scientific">Thalassoglobus neptunius</name>
    <dbReference type="NCBI Taxonomy" id="1938619"/>
    <lineage>
        <taxon>Bacteria</taxon>
        <taxon>Pseudomonadati</taxon>
        <taxon>Planctomycetota</taxon>
        <taxon>Planctomycetia</taxon>
        <taxon>Planctomycetales</taxon>
        <taxon>Planctomycetaceae</taxon>
        <taxon>Thalassoglobus</taxon>
    </lineage>
</organism>
<evidence type="ECO:0000256" key="4">
    <source>
        <dbReference type="ARBA" id="ARBA00023268"/>
    </source>
</evidence>
<gene>
    <name evidence="12" type="primary">msrAB</name>
    <name evidence="10" type="synonym">msrA</name>
    <name evidence="9" type="synonym">msrB</name>
    <name evidence="12" type="ORF">KOR42_40230</name>
</gene>
<evidence type="ECO:0000256" key="10">
    <source>
        <dbReference type="HAMAP-Rule" id="MF_01401"/>
    </source>
</evidence>
<comment type="catalytic activity">
    <reaction evidence="7 9">
        <text>L-methionyl-[protein] + [thioredoxin]-disulfide + H2O = L-methionyl-(R)-S-oxide-[protein] + [thioredoxin]-dithiol</text>
        <dbReference type="Rhea" id="RHEA:24164"/>
        <dbReference type="Rhea" id="RHEA-COMP:10698"/>
        <dbReference type="Rhea" id="RHEA-COMP:10700"/>
        <dbReference type="Rhea" id="RHEA-COMP:12313"/>
        <dbReference type="Rhea" id="RHEA-COMP:12314"/>
        <dbReference type="ChEBI" id="CHEBI:15377"/>
        <dbReference type="ChEBI" id="CHEBI:16044"/>
        <dbReference type="ChEBI" id="CHEBI:29950"/>
        <dbReference type="ChEBI" id="CHEBI:45764"/>
        <dbReference type="ChEBI" id="CHEBI:50058"/>
        <dbReference type="EC" id="1.8.4.12"/>
    </reaction>
</comment>
<dbReference type="NCBIfam" id="TIGR00357">
    <property type="entry name" value="peptide-methionine (R)-S-oxide reductase MsrB"/>
    <property type="match status" value="1"/>
</dbReference>
<reference evidence="12 13" key="1">
    <citation type="submission" date="2019-02" db="EMBL/GenBank/DDBJ databases">
        <title>Deep-cultivation of Planctomycetes and their phenomic and genomic characterization uncovers novel biology.</title>
        <authorList>
            <person name="Wiegand S."/>
            <person name="Jogler M."/>
            <person name="Boedeker C."/>
            <person name="Pinto D."/>
            <person name="Vollmers J."/>
            <person name="Rivas-Marin E."/>
            <person name="Kohn T."/>
            <person name="Peeters S.H."/>
            <person name="Heuer A."/>
            <person name="Rast P."/>
            <person name="Oberbeckmann S."/>
            <person name="Bunk B."/>
            <person name="Jeske O."/>
            <person name="Meyerdierks A."/>
            <person name="Storesund J.E."/>
            <person name="Kallscheuer N."/>
            <person name="Luecker S."/>
            <person name="Lage O.M."/>
            <person name="Pohl T."/>
            <person name="Merkel B.J."/>
            <person name="Hornburger P."/>
            <person name="Mueller R.-W."/>
            <person name="Bruemmer F."/>
            <person name="Labrenz M."/>
            <person name="Spormann A.M."/>
            <person name="Op Den Camp H."/>
            <person name="Overmann J."/>
            <person name="Amann R."/>
            <person name="Jetten M.S.M."/>
            <person name="Mascher T."/>
            <person name="Medema M.H."/>
            <person name="Devos D.P."/>
            <person name="Kaster A.-K."/>
            <person name="Ovreas L."/>
            <person name="Rohde M."/>
            <person name="Galperin M.Y."/>
            <person name="Jogler C."/>
        </authorList>
    </citation>
    <scope>NUCLEOTIDE SEQUENCE [LARGE SCALE GENOMIC DNA]</scope>
    <source>
        <strain evidence="12 13">KOR42</strain>
    </source>
</reference>
<dbReference type="EC" id="1.8.4.12" evidence="9"/>
<dbReference type="GO" id="GO:0008113">
    <property type="term" value="F:peptide-methionine (S)-S-oxide reductase activity"/>
    <property type="evidence" value="ECO:0007669"/>
    <property type="project" value="UniProtKB-UniRule"/>
</dbReference>
<dbReference type="NCBIfam" id="TIGR00401">
    <property type="entry name" value="msrA"/>
    <property type="match status" value="1"/>
</dbReference>
<dbReference type="InterPro" id="IPR011057">
    <property type="entry name" value="Mss4-like_sf"/>
</dbReference>
<evidence type="ECO:0000259" key="11">
    <source>
        <dbReference type="PROSITE" id="PS51790"/>
    </source>
</evidence>
<evidence type="ECO:0000256" key="7">
    <source>
        <dbReference type="ARBA" id="ARBA00048488"/>
    </source>
</evidence>
<dbReference type="OrthoDB" id="4174719at2"/>
<dbReference type="PANTHER" id="PTHR10173">
    <property type="entry name" value="METHIONINE SULFOXIDE REDUCTASE"/>
    <property type="match status" value="1"/>
</dbReference>
<dbReference type="Pfam" id="PF01641">
    <property type="entry name" value="SelR"/>
    <property type="match status" value="1"/>
</dbReference>
<dbReference type="InterPro" id="IPR002579">
    <property type="entry name" value="Met_Sox_Rdtase_MsrB_dom"/>
</dbReference>
<dbReference type="InterPro" id="IPR002569">
    <property type="entry name" value="Met_Sox_Rdtase_MsrA_dom"/>
</dbReference>
<dbReference type="FunFam" id="2.170.150.20:FF:000003">
    <property type="entry name" value="Peptide methionine sulfoxide reductase MsrB"/>
    <property type="match status" value="1"/>
</dbReference>
<evidence type="ECO:0000256" key="8">
    <source>
        <dbReference type="ARBA" id="ARBA00048782"/>
    </source>
</evidence>
<comment type="similarity">
    <text evidence="10">Belongs to the MsrA Met sulfoxide reductase family.</text>
</comment>
<comment type="similarity">
    <text evidence="1">In the C-terminal section; belongs to the MsrB Met sulfoxide reductase family.</text>
</comment>
<evidence type="ECO:0000256" key="9">
    <source>
        <dbReference type="HAMAP-Rule" id="MF_01400"/>
    </source>
</evidence>
<keyword evidence="4" id="KW-0511">Multifunctional enzyme</keyword>
<dbReference type="PANTHER" id="PTHR10173:SF59">
    <property type="entry name" value="PEPTIDE METHIONINE SULFOXIDE REDUCTASE MSRA_MSRB"/>
    <property type="match status" value="1"/>
</dbReference>
<dbReference type="Gene3D" id="3.30.1060.10">
    <property type="entry name" value="Peptide methionine sulphoxide reductase MsrA"/>
    <property type="match status" value="1"/>
</dbReference>
<keyword evidence="13" id="KW-1185">Reference proteome</keyword>
<comment type="catalytic activity">
    <reaction evidence="8 10">
        <text>[thioredoxin]-disulfide + L-methionine + H2O = L-methionine (S)-S-oxide + [thioredoxin]-dithiol</text>
        <dbReference type="Rhea" id="RHEA:19993"/>
        <dbReference type="Rhea" id="RHEA-COMP:10698"/>
        <dbReference type="Rhea" id="RHEA-COMP:10700"/>
        <dbReference type="ChEBI" id="CHEBI:15377"/>
        <dbReference type="ChEBI" id="CHEBI:29950"/>
        <dbReference type="ChEBI" id="CHEBI:50058"/>
        <dbReference type="ChEBI" id="CHEBI:57844"/>
        <dbReference type="ChEBI" id="CHEBI:58772"/>
        <dbReference type="EC" id="1.8.4.11"/>
    </reaction>
</comment>
<proteinExistence type="inferred from homology"/>
<evidence type="ECO:0000256" key="2">
    <source>
        <dbReference type="ARBA" id="ARBA00011017"/>
    </source>
</evidence>
<keyword evidence="3 9" id="KW-0560">Oxidoreductase</keyword>
<evidence type="ECO:0000256" key="6">
    <source>
        <dbReference type="ARBA" id="ARBA00047806"/>
    </source>
</evidence>
<dbReference type="GO" id="GO:0006979">
    <property type="term" value="P:response to oxidative stress"/>
    <property type="evidence" value="ECO:0007669"/>
    <property type="project" value="InterPro"/>
</dbReference>
<feature type="active site" description="Nucleophile" evidence="9">
    <location>
        <position position="352"/>
    </location>
</feature>
<dbReference type="InterPro" id="IPR036509">
    <property type="entry name" value="Met_Sox_Rdtase_MsrA_sf"/>
</dbReference>
<comment type="function">
    <text evidence="5 10">Has an important function as a repair enzyme for proteins that have been inactivated by oxidation. Catalyzes the reversible oxidation-reduction of methionine sulfoxide in proteins to methionine.</text>
</comment>
<dbReference type="EMBL" id="SIHI01000020">
    <property type="protein sequence ID" value="TWT48232.1"/>
    <property type="molecule type" value="Genomic_DNA"/>
</dbReference>
<dbReference type="RefSeq" id="WP_146511431.1">
    <property type="nucleotide sequence ID" value="NZ_SIHI01000020.1"/>
</dbReference>
<evidence type="ECO:0000256" key="3">
    <source>
        <dbReference type="ARBA" id="ARBA00023002"/>
    </source>
</evidence>
<feature type="domain" description="MsrB" evidence="11">
    <location>
        <begin position="241"/>
        <end position="363"/>
    </location>
</feature>
<dbReference type="HAMAP" id="MF_01401">
    <property type="entry name" value="MsrA"/>
    <property type="match status" value="1"/>
</dbReference>
<sequence length="386" mass="44137">MRQTVTVFLCLIVLLVAWVSLQQLTRPVRASATFEAEESDLQTAIFAGGCFWCMEPPFEKLYGVISAESGYTGGFTENPTYEEVSHTETGHVEAVRVTFDSSRIRYEDLLEVFWRNVDPTDENGQFVDQGSSYVTGIFVADEKQRAAAEKSKQALEESGRFDRPIVTPIRDATEFYLAEEYHQDYYIKNPLKYSYYRGLSGRDQFINAFWGADREYHPERLETDPGNGRTLSSKTYTRPSLDEIREKLTPLQFEVTQQEGTERPFQNEYWNNKEPGIYVDIVSGEPLFSSLDKFRSGTGWPSFTRPLVEENVVEKTDYKLFLPRTEVRSLYADSHLGHVFDDGPAPTGLRYCLNSASLRFIPVDDLESEGYAEFVPIFEEAKSLAK</sequence>
<dbReference type="EC" id="1.8.4.11" evidence="10"/>
<dbReference type="Pfam" id="PF01625">
    <property type="entry name" value="PMSR"/>
    <property type="match status" value="1"/>
</dbReference>
<dbReference type="GO" id="GO:0005737">
    <property type="term" value="C:cytoplasm"/>
    <property type="evidence" value="ECO:0007669"/>
    <property type="project" value="TreeGrafter"/>
</dbReference>
<comment type="caution">
    <text evidence="9">Lacks conserved residue(s) required for the propagation of feature annotation.</text>
</comment>
<accession>A0A5C5WER0</accession>
<dbReference type="SUPFAM" id="SSF51316">
    <property type="entry name" value="Mss4-like"/>
    <property type="match status" value="1"/>
</dbReference>
<dbReference type="GO" id="GO:0033743">
    <property type="term" value="F:peptide-methionine (R)-S-oxide reductase activity"/>
    <property type="evidence" value="ECO:0007669"/>
    <property type="project" value="UniProtKB-UniRule"/>
</dbReference>
<dbReference type="PROSITE" id="PS51790">
    <property type="entry name" value="MSRB"/>
    <property type="match status" value="1"/>
</dbReference>
<dbReference type="HAMAP" id="MF_01400">
    <property type="entry name" value="MsrB"/>
    <property type="match status" value="1"/>
</dbReference>
<evidence type="ECO:0000256" key="1">
    <source>
        <dbReference type="ARBA" id="ARBA00008076"/>
    </source>
</evidence>
<comment type="caution">
    <text evidence="12">The sequence shown here is derived from an EMBL/GenBank/DDBJ whole genome shotgun (WGS) entry which is preliminary data.</text>
</comment>
<feature type="active site" evidence="10">
    <location>
        <position position="50"/>
    </location>
</feature>
<dbReference type="AlphaFoldDB" id="A0A5C5WER0"/>
<protein>
    <recommendedName>
        <fullName evidence="9 10">Multifunctional fusion protein</fullName>
    </recommendedName>
    <domain>
        <recommendedName>
            <fullName evidence="10">Peptide methionine sulfoxide reductase MsrA</fullName>
            <shortName evidence="10">Protein-methionine-S-oxide reductase</shortName>
            <ecNumber evidence="10">1.8.4.11</ecNumber>
        </recommendedName>
        <alternativeName>
            <fullName evidence="10">Peptide-methionine (S)-S-oxide reductase</fullName>
            <shortName evidence="10">Peptide Met(O) reductase</shortName>
        </alternativeName>
    </domain>
    <domain>
        <recommendedName>
            <fullName evidence="9">Peptide methionine sulfoxide reductase MsrB</fullName>
            <ecNumber evidence="9">1.8.4.12</ecNumber>
        </recommendedName>
        <alternativeName>
            <fullName evidence="9">Peptide-methionine (R)-S-oxide reductase</fullName>
        </alternativeName>
    </domain>
</protein>
<evidence type="ECO:0000313" key="12">
    <source>
        <dbReference type="EMBL" id="TWT48232.1"/>
    </source>
</evidence>
<comment type="similarity">
    <text evidence="2">In the N-terminal section; belongs to the MsrA Met sulfoxide reductase family.</text>
</comment>
<evidence type="ECO:0000313" key="13">
    <source>
        <dbReference type="Proteomes" id="UP000317243"/>
    </source>
</evidence>
<evidence type="ECO:0000256" key="5">
    <source>
        <dbReference type="ARBA" id="ARBA00024679"/>
    </source>
</evidence>
<dbReference type="InterPro" id="IPR028427">
    <property type="entry name" value="Met_Sox_Rdtase_MsrB"/>
</dbReference>
<name>A0A5C5WER0_9PLAN</name>
<dbReference type="GO" id="GO:0033744">
    <property type="term" value="F:L-methionine:thioredoxin-disulfide S-oxidoreductase activity"/>
    <property type="evidence" value="ECO:0007669"/>
    <property type="project" value="RHEA"/>
</dbReference>
<dbReference type="Proteomes" id="UP000317243">
    <property type="component" value="Unassembled WGS sequence"/>
</dbReference>
<dbReference type="SUPFAM" id="SSF55068">
    <property type="entry name" value="Peptide methionine sulfoxide reductase"/>
    <property type="match status" value="1"/>
</dbReference>
<dbReference type="GO" id="GO:0030091">
    <property type="term" value="P:protein repair"/>
    <property type="evidence" value="ECO:0007669"/>
    <property type="project" value="InterPro"/>
</dbReference>
<comment type="catalytic activity">
    <reaction evidence="6 10">
        <text>L-methionyl-[protein] + [thioredoxin]-disulfide + H2O = L-methionyl-(S)-S-oxide-[protein] + [thioredoxin]-dithiol</text>
        <dbReference type="Rhea" id="RHEA:14217"/>
        <dbReference type="Rhea" id="RHEA-COMP:10698"/>
        <dbReference type="Rhea" id="RHEA-COMP:10700"/>
        <dbReference type="Rhea" id="RHEA-COMP:12313"/>
        <dbReference type="Rhea" id="RHEA-COMP:12315"/>
        <dbReference type="ChEBI" id="CHEBI:15377"/>
        <dbReference type="ChEBI" id="CHEBI:16044"/>
        <dbReference type="ChEBI" id="CHEBI:29950"/>
        <dbReference type="ChEBI" id="CHEBI:44120"/>
        <dbReference type="ChEBI" id="CHEBI:50058"/>
        <dbReference type="EC" id="1.8.4.11"/>
    </reaction>
</comment>
<dbReference type="Gene3D" id="2.170.150.20">
    <property type="entry name" value="Peptide methionine sulfoxide reductase"/>
    <property type="match status" value="1"/>
</dbReference>